<sequence length="1176" mass="132276">MGEIFRYEQSDVPLDFTGERMTSATSGQIEFEHVHRYCLAREYCRGKKVVDVASGEGYGSALLAQVAESVVGIEISPDAVLHASRSFVRPNLRFALGDARALPIGDGEVDVVVSFETIEHLLEHEIFISEVQRILSADGIFIVSSPDRDVYSAGAWVNPHHVNELTKDEFTKLIASRFSCHQFLQQRPMIGSAIFAVDGDTSGALTFERRNMDYLEASQGLSRAPYLIAVASNAPIEPRGHSVYIDYRSVNDAIQSDGIERLEREIERNKAEIQYLQKAADHARGSLWKQARELNDELKTQVRGLHEELNEQARVDKMRVLDLLTLIAEIRPLAAETRRRNWLQVILGRLKSGIAASARMPAARRDSKALASRLLEPPSLFDVAWYLDQYPDVRASNVPPLLHYLRWGAKEGRDPHPNFKTQYYLDQYPDVRASGINPLVHYLEYGAKEGRVTRPPDREEAPHDAPDLAVAGRRAYLAEGFDPHWYRRAYEDAAASDLDPHEHYLRFGYLDGRPATPWAASTPPLLPHALQFEKCLDPEVTIIIPVYKHHVDTLRCLHSIMQDTINIVSYEIIVADDCPTDPTDPHLAEAQGITVLSQPENLGFIRNCNSAAKHARGKYIVFLNNDTLVREGWLNNLVDVARRDEKVGMVGAKLLNADGTIQEAGGVIFQNGWGYPYGRGDDPFDAKYNYVREVDVVTGACFLVRKDLFDELGPLRDDFAPAFYEEFDLAFVFADHGYKIVYQPASALYHLGSESYGPEVRNRQSVINHEKFCARWSERLALHAVDQRSIFRARERQPRSGTILIIDDFVPQYDKHAGALTTFQYINLLLNEGFKVIFIPDVRVAIEPYVGHLQQLGVEVLYDLPDFEGWLEQAGLWLDWVWVARPNVAPKYIEPIRRLSRAPIVYYTHDLHFLREMRRYELFRHPEALEMAESLRETEIRLFQQVDCVTTPSLAEADVIAKLVPHAVVKVLQPYFYKQDTKASVADLGSRRGILFVGGFSHAPNVDAALWLVGEIMPLVWQQIPDAKVMIVGSNPPPEVMQLAGPLVEVPGHVPDISFYYARARLSLSPLRYGAGVKGKVVASLEAGVPVVTTPVGNEGIELLHGAEAMIGTTTSQLADHVLQLFNDDDLLRRLSDNGLKVVRERFSEQSAKAGFLDALRAATRHHSRGELDARS</sequence>
<dbReference type="InterPro" id="IPR001173">
    <property type="entry name" value="Glyco_trans_2-like"/>
</dbReference>
<dbReference type="CDD" id="cd03801">
    <property type="entry name" value="GT4_PimA-like"/>
    <property type="match status" value="1"/>
</dbReference>
<feature type="coiled-coil region" evidence="1">
    <location>
        <begin position="259"/>
        <end position="315"/>
    </location>
</feature>
<dbReference type="Pfam" id="PF08241">
    <property type="entry name" value="Methyltransf_11"/>
    <property type="match status" value="1"/>
</dbReference>
<dbReference type="InterPro" id="IPR029063">
    <property type="entry name" value="SAM-dependent_MTases_sf"/>
</dbReference>
<dbReference type="Pfam" id="PF13692">
    <property type="entry name" value="Glyco_trans_1_4"/>
    <property type="match status" value="1"/>
</dbReference>
<dbReference type="Proteomes" id="UP000533469">
    <property type="component" value="Unassembled WGS sequence"/>
</dbReference>
<feature type="domain" description="Methyltransferase type 11" evidence="3">
    <location>
        <begin position="50"/>
        <end position="143"/>
    </location>
</feature>
<dbReference type="SUPFAM" id="SSF53448">
    <property type="entry name" value="Nucleotide-diphospho-sugar transferases"/>
    <property type="match status" value="1"/>
</dbReference>
<dbReference type="RefSeq" id="WP_183189862.1">
    <property type="nucleotide sequence ID" value="NZ_JACICD010000004.1"/>
</dbReference>
<dbReference type="SUPFAM" id="SSF53335">
    <property type="entry name" value="S-adenosyl-L-methionine-dependent methyltransferases"/>
    <property type="match status" value="1"/>
</dbReference>
<evidence type="ECO:0000313" key="4">
    <source>
        <dbReference type="EMBL" id="MBB3771671.1"/>
    </source>
</evidence>
<dbReference type="AlphaFoldDB" id="A0A839ZA91"/>
<evidence type="ECO:0000256" key="1">
    <source>
        <dbReference type="SAM" id="Coils"/>
    </source>
</evidence>
<dbReference type="PANTHER" id="PTHR43179">
    <property type="entry name" value="RHAMNOSYLTRANSFERASE WBBL"/>
    <property type="match status" value="1"/>
</dbReference>
<dbReference type="InterPro" id="IPR013216">
    <property type="entry name" value="Methyltransf_11"/>
</dbReference>
<dbReference type="CDD" id="cd02440">
    <property type="entry name" value="AdoMet_MTases"/>
    <property type="match status" value="1"/>
</dbReference>
<dbReference type="GO" id="GO:0008757">
    <property type="term" value="F:S-adenosylmethionine-dependent methyltransferase activity"/>
    <property type="evidence" value="ECO:0007669"/>
    <property type="project" value="InterPro"/>
</dbReference>
<keyword evidence="5" id="KW-1185">Reference proteome</keyword>
<dbReference type="Gene3D" id="3.40.50.150">
    <property type="entry name" value="Vaccinia Virus protein VP39"/>
    <property type="match status" value="1"/>
</dbReference>
<name>A0A839ZA91_9HYPH</name>
<dbReference type="Gene3D" id="3.90.550.10">
    <property type="entry name" value="Spore Coat Polysaccharide Biosynthesis Protein SpsA, Chain A"/>
    <property type="match status" value="1"/>
</dbReference>
<dbReference type="InterPro" id="IPR029044">
    <property type="entry name" value="Nucleotide-diphossugar_trans"/>
</dbReference>
<keyword evidence="4" id="KW-0808">Transferase</keyword>
<keyword evidence="4" id="KW-0489">Methyltransferase</keyword>
<dbReference type="CDD" id="cd04186">
    <property type="entry name" value="GT_2_like_c"/>
    <property type="match status" value="1"/>
</dbReference>
<comment type="caution">
    <text evidence="4">The sequence shown here is derived from an EMBL/GenBank/DDBJ whole genome shotgun (WGS) entry which is preliminary data.</text>
</comment>
<protein>
    <submittedName>
        <fullName evidence="4">GT2 family glycosyltransferase/glycosyltransferase involved in cell wall biosynthesis/SAM-dependent methyltransferase</fullName>
    </submittedName>
</protein>
<proteinExistence type="predicted"/>
<dbReference type="Gene3D" id="3.40.50.2000">
    <property type="entry name" value="Glycogen Phosphorylase B"/>
    <property type="match status" value="1"/>
</dbReference>
<evidence type="ECO:0000259" key="3">
    <source>
        <dbReference type="Pfam" id="PF08241"/>
    </source>
</evidence>
<reference evidence="4 5" key="1">
    <citation type="submission" date="2020-08" db="EMBL/GenBank/DDBJ databases">
        <title>Genomic Encyclopedia of Type Strains, Phase IV (KMG-IV): sequencing the most valuable type-strain genomes for metagenomic binning, comparative biology and taxonomic classification.</title>
        <authorList>
            <person name="Goeker M."/>
        </authorList>
    </citation>
    <scope>NUCLEOTIDE SEQUENCE [LARGE SCALE GENOMIC DNA]</scope>
    <source>
        <strain evidence="4 5">DSM 5895</strain>
    </source>
</reference>
<feature type="domain" description="Glycosyltransferase 2-like" evidence="2">
    <location>
        <begin position="541"/>
        <end position="712"/>
    </location>
</feature>
<dbReference type="EMBL" id="JACICD010000004">
    <property type="protein sequence ID" value="MBB3771671.1"/>
    <property type="molecule type" value="Genomic_DNA"/>
</dbReference>
<keyword evidence="1" id="KW-0175">Coiled coil</keyword>
<accession>A0A839ZA91</accession>
<evidence type="ECO:0000259" key="2">
    <source>
        <dbReference type="Pfam" id="PF00535"/>
    </source>
</evidence>
<gene>
    <name evidence="4" type="ORF">FHS55_002280</name>
</gene>
<dbReference type="SUPFAM" id="SSF53756">
    <property type="entry name" value="UDP-Glycosyltransferase/glycogen phosphorylase"/>
    <property type="match status" value="1"/>
</dbReference>
<dbReference type="PANTHER" id="PTHR43179:SF7">
    <property type="entry name" value="RHAMNOSYLTRANSFERASE WBBL"/>
    <property type="match status" value="1"/>
</dbReference>
<dbReference type="Pfam" id="PF00535">
    <property type="entry name" value="Glycos_transf_2"/>
    <property type="match status" value="1"/>
</dbReference>
<organism evidence="4 5">
    <name type="scientific">Ancylobacter tetraedralis</name>
    <dbReference type="NCBI Taxonomy" id="217068"/>
    <lineage>
        <taxon>Bacteria</taxon>
        <taxon>Pseudomonadati</taxon>
        <taxon>Pseudomonadota</taxon>
        <taxon>Alphaproteobacteria</taxon>
        <taxon>Hyphomicrobiales</taxon>
        <taxon>Xanthobacteraceae</taxon>
        <taxon>Ancylobacter</taxon>
    </lineage>
</organism>
<evidence type="ECO:0000313" key="5">
    <source>
        <dbReference type="Proteomes" id="UP000533469"/>
    </source>
</evidence>
<dbReference type="GO" id="GO:0032259">
    <property type="term" value="P:methylation"/>
    <property type="evidence" value="ECO:0007669"/>
    <property type="project" value="UniProtKB-KW"/>
</dbReference>